<dbReference type="PANTHER" id="PTHR12526:SF630">
    <property type="entry name" value="GLYCOSYLTRANSFERASE"/>
    <property type="match status" value="1"/>
</dbReference>
<protein>
    <submittedName>
        <fullName evidence="3">Gtr98</fullName>
    </submittedName>
</protein>
<dbReference type="InterPro" id="IPR001296">
    <property type="entry name" value="Glyco_trans_1"/>
</dbReference>
<feature type="domain" description="Glycosyl transferase family 1" evidence="1">
    <location>
        <begin position="182"/>
        <end position="338"/>
    </location>
</feature>
<dbReference type="PANTHER" id="PTHR12526">
    <property type="entry name" value="GLYCOSYLTRANSFERASE"/>
    <property type="match status" value="1"/>
</dbReference>
<dbReference type="Gene3D" id="3.40.50.2000">
    <property type="entry name" value="Glycogen Phosphorylase B"/>
    <property type="match status" value="2"/>
</dbReference>
<feature type="domain" description="Glycosyltransferase subfamily 4-like N-terminal" evidence="2">
    <location>
        <begin position="13"/>
        <end position="166"/>
    </location>
</feature>
<evidence type="ECO:0000259" key="1">
    <source>
        <dbReference type="Pfam" id="PF00534"/>
    </source>
</evidence>
<sequence length="368" mass="41208">MNILYLITGLGGGGAEKVVADLADQMHLRGHHVKIAYLKGEAIVKPQSGDIELICLELNKVTQFGSAFKKFKTVIEQFKPDVVHAHMVHANIFARLARKYVTFPRLICTAHSNNEGGRLRMFAYRLTHNLADMTTNVSRQACDSFERFGAVPKGGIFNVYNGIDLKKFNYSEQARTHTRKLLKVENNTLVFLAVGRLHEAKDYPLLINAFAEFLNEISENDSDISAKLFIVGDGELRPTIEALIAQHQLKENIILLGRRDNISELMCASDYFVLSSSYEGFALVVAEAMACETLVIATDCGGVKEVLGGNGILVPAQNNQALCKAFYKVISMPEFEKQKYQKSALKHIRDNFDLDQIVEKWEDLYVSK</sequence>
<gene>
    <name evidence="3" type="primary">gtr98</name>
</gene>
<accession>A0A481WVX9</accession>
<dbReference type="GO" id="GO:1901135">
    <property type="term" value="P:carbohydrate derivative metabolic process"/>
    <property type="evidence" value="ECO:0007669"/>
    <property type="project" value="UniProtKB-ARBA"/>
</dbReference>
<dbReference type="Pfam" id="PF00534">
    <property type="entry name" value="Glycos_transf_1"/>
    <property type="match status" value="1"/>
</dbReference>
<organism evidence="3">
    <name type="scientific">Acinetobacter baumannii</name>
    <dbReference type="NCBI Taxonomy" id="470"/>
    <lineage>
        <taxon>Bacteria</taxon>
        <taxon>Pseudomonadati</taxon>
        <taxon>Pseudomonadota</taxon>
        <taxon>Gammaproteobacteria</taxon>
        <taxon>Moraxellales</taxon>
        <taxon>Moraxellaceae</taxon>
        <taxon>Acinetobacter</taxon>
        <taxon>Acinetobacter calcoaceticus/baumannii complex</taxon>
    </lineage>
</organism>
<evidence type="ECO:0000313" key="3">
    <source>
        <dbReference type="EMBL" id="QBK17632.1"/>
    </source>
</evidence>
<dbReference type="Pfam" id="PF13439">
    <property type="entry name" value="Glyco_transf_4"/>
    <property type="match status" value="1"/>
</dbReference>
<dbReference type="EMBL" id="MK370021">
    <property type="protein sequence ID" value="QBK17632.1"/>
    <property type="molecule type" value="Genomic_DNA"/>
</dbReference>
<dbReference type="SUPFAM" id="SSF53756">
    <property type="entry name" value="UDP-Glycosyltransferase/glycogen phosphorylase"/>
    <property type="match status" value="1"/>
</dbReference>
<dbReference type="AlphaFoldDB" id="A0A481WVX9"/>
<dbReference type="InterPro" id="IPR028098">
    <property type="entry name" value="Glyco_trans_4-like_N"/>
</dbReference>
<proteinExistence type="predicted"/>
<dbReference type="GO" id="GO:0016757">
    <property type="term" value="F:glycosyltransferase activity"/>
    <property type="evidence" value="ECO:0007669"/>
    <property type="project" value="InterPro"/>
</dbReference>
<reference evidence="3" key="1">
    <citation type="journal article" date="2019" name="Microb. Genom.">
        <title>Genomic epidemiology of severe community-onset Acinetobacter baumannii infection.</title>
        <authorList>
            <person name="Meumann E.M."/>
            <person name="Anstey N.M."/>
            <person name="Currie B.J."/>
            <person name="Piera K.A."/>
            <person name="Kenyon J.J."/>
            <person name="Hall R.M."/>
            <person name="Davis J.S."/>
            <person name="Sarovich D.S."/>
        </authorList>
    </citation>
    <scope>NUCLEOTIDE SEQUENCE</scope>
    <source>
        <strain evidence="3">MSHR_200</strain>
    </source>
</reference>
<dbReference type="RefSeq" id="WP_217408572.1">
    <property type="nucleotide sequence ID" value="NZ_CP060994.1"/>
</dbReference>
<name>A0A481WVX9_ACIBA</name>
<evidence type="ECO:0000259" key="2">
    <source>
        <dbReference type="Pfam" id="PF13439"/>
    </source>
</evidence>